<dbReference type="GO" id="GO:0005886">
    <property type="term" value="C:plasma membrane"/>
    <property type="evidence" value="ECO:0007669"/>
    <property type="project" value="UniProtKB-SubCell"/>
</dbReference>
<feature type="transmembrane region" description="Helical" evidence="7">
    <location>
        <begin position="12"/>
        <end position="32"/>
    </location>
</feature>
<dbReference type="Pfam" id="PF00528">
    <property type="entry name" value="BPD_transp_1"/>
    <property type="match status" value="1"/>
</dbReference>
<dbReference type="RefSeq" id="WP_113035306.1">
    <property type="nucleotide sequence ID" value="NZ_QMFB01000029.1"/>
</dbReference>
<evidence type="ECO:0000256" key="7">
    <source>
        <dbReference type="RuleBase" id="RU363032"/>
    </source>
</evidence>
<dbReference type="PANTHER" id="PTHR43744:SF9">
    <property type="entry name" value="POLYGALACTURONAN_RHAMNOGALACTURONAN TRANSPORT SYSTEM PERMEASE PROTEIN YTCP"/>
    <property type="match status" value="1"/>
</dbReference>
<evidence type="ECO:0000313" key="9">
    <source>
        <dbReference type="EMBL" id="RAV13629.1"/>
    </source>
</evidence>
<proteinExistence type="inferred from homology"/>
<dbReference type="Proteomes" id="UP000250369">
    <property type="component" value="Unassembled WGS sequence"/>
</dbReference>
<feature type="transmembrane region" description="Helical" evidence="7">
    <location>
        <begin position="187"/>
        <end position="208"/>
    </location>
</feature>
<dbReference type="SUPFAM" id="SSF161098">
    <property type="entry name" value="MetI-like"/>
    <property type="match status" value="1"/>
</dbReference>
<dbReference type="PROSITE" id="PS50928">
    <property type="entry name" value="ABC_TM1"/>
    <property type="match status" value="1"/>
</dbReference>
<dbReference type="OrthoDB" id="9810086at2"/>
<sequence length="295" mass="32864">MNTIDRGKQFWLHLPMLALAAACVLPFLLLVISSVSDESSILRQGYTFFPDQLGLDAYRYLWNHSDQLARAYGVTVFVTIFGTAASLLMTAMLAYPMSRQGVPWRGAIAFFVFFTLLFNGGLTPTYLIYVQLFHIKNTILALIVPGLLMNGFNVLLMRTFFMTTIPPALIEAAQIDGAGEFKIFWRIILPLSMPIVATVGLIQAIIYWNDWFNGMIYVTNSKLFSIQNILNRMLTDIQFLTESKFSAQLGEAGANLPSTTVKMAIAVVGVLPIIAMYPFFQKYLIKGITIGAVKG</sequence>
<comment type="similarity">
    <text evidence="7">Belongs to the binding-protein-dependent transport system permease family.</text>
</comment>
<dbReference type="CDD" id="cd06261">
    <property type="entry name" value="TM_PBP2"/>
    <property type="match status" value="1"/>
</dbReference>
<dbReference type="EMBL" id="QMFB01000029">
    <property type="protein sequence ID" value="RAV13629.1"/>
    <property type="molecule type" value="Genomic_DNA"/>
</dbReference>
<dbReference type="InterPro" id="IPR035906">
    <property type="entry name" value="MetI-like_sf"/>
</dbReference>
<organism evidence="9 10">
    <name type="scientific">Paenibacillus contaminans</name>
    <dbReference type="NCBI Taxonomy" id="450362"/>
    <lineage>
        <taxon>Bacteria</taxon>
        <taxon>Bacillati</taxon>
        <taxon>Bacillota</taxon>
        <taxon>Bacilli</taxon>
        <taxon>Bacillales</taxon>
        <taxon>Paenibacillaceae</taxon>
        <taxon>Paenibacillus</taxon>
    </lineage>
</organism>
<dbReference type="AlphaFoldDB" id="A0A329M0H1"/>
<keyword evidence="5 7" id="KW-1133">Transmembrane helix</keyword>
<feature type="transmembrane region" description="Helical" evidence="7">
    <location>
        <begin position="71"/>
        <end position="95"/>
    </location>
</feature>
<comment type="caution">
    <text evidence="9">The sequence shown here is derived from an EMBL/GenBank/DDBJ whole genome shotgun (WGS) entry which is preliminary data.</text>
</comment>
<gene>
    <name evidence="9" type="ORF">DQG23_33090</name>
</gene>
<reference evidence="9 10" key="1">
    <citation type="journal article" date="2009" name="Int. J. Syst. Evol. Microbiol.">
        <title>Paenibacillus contaminans sp. nov., isolated from a contaminated laboratory plate.</title>
        <authorList>
            <person name="Chou J.H."/>
            <person name="Lee J.H."/>
            <person name="Lin M.C."/>
            <person name="Chang P.S."/>
            <person name="Arun A.B."/>
            <person name="Young C.C."/>
            <person name="Chen W.M."/>
        </authorList>
    </citation>
    <scope>NUCLEOTIDE SEQUENCE [LARGE SCALE GENOMIC DNA]</scope>
    <source>
        <strain evidence="9 10">CKOBP-6</strain>
    </source>
</reference>
<dbReference type="Gene3D" id="1.10.3720.10">
    <property type="entry name" value="MetI-like"/>
    <property type="match status" value="1"/>
</dbReference>
<feature type="transmembrane region" description="Helical" evidence="7">
    <location>
        <begin position="135"/>
        <end position="156"/>
    </location>
</feature>
<feature type="transmembrane region" description="Helical" evidence="7">
    <location>
        <begin position="107"/>
        <end position="129"/>
    </location>
</feature>
<dbReference type="GO" id="GO:0055085">
    <property type="term" value="P:transmembrane transport"/>
    <property type="evidence" value="ECO:0007669"/>
    <property type="project" value="InterPro"/>
</dbReference>
<evidence type="ECO:0000256" key="2">
    <source>
        <dbReference type="ARBA" id="ARBA00022448"/>
    </source>
</evidence>
<evidence type="ECO:0000256" key="1">
    <source>
        <dbReference type="ARBA" id="ARBA00004651"/>
    </source>
</evidence>
<evidence type="ECO:0000256" key="3">
    <source>
        <dbReference type="ARBA" id="ARBA00022475"/>
    </source>
</evidence>
<dbReference type="PANTHER" id="PTHR43744">
    <property type="entry name" value="ABC TRANSPORTER PERMEASE PROTEIN MG189-RELATED-RELATED"/>
    <property type="match status" value="1"/>
</dbReference>
<keyword evidence="10" id="KW-1185">Reference proteome</keyword>
<evidence type="ECO:0000259" key="8">
    <source>
        <dbReference type="PROSITE" id="PS50928"/>
    </source>
</evidence>
<evidence type="ECO:0000313" key="10">
    <source>
        <dbReference type="Proteomes" id="UP000250369"/>
    </source>
</evidence>
<accession>A0A329M0H1</accession>
<evidence type="ECO:0000256" key="4">
    <source>
        <dbReference type="ARBA" id="ARBA00022692"/>
    </source>
</evidence>
<keyword evidence="6 7" id="KW-0472">Membrane</keyword>
<keyword evidence="4 7" id="KW-0812">Transmembrane</keyword>
<keyword evidence="2 7" id="KW-0813">Transport</keyword>
<evidence type="ECO:0000256" key="6">
    <source>
        <dbReference type="ARBA" id="ARBA00023136"/>
    </source>
</evidence>
<keyword evidence="3" id="KW-1003">Cell membrane</keyword>
<dbReference type="InterPro" id="IPR000515">
    <property type="entry name" value="MetI-like"/>
</dbReference>
<evidence type="ECO:0000256" key="5">
    <source>
        <dbReference type="ARBA" id="ARBA00022989"/>
    </source>
</evidence>
<dbReference type="PROSITE" id="PS51257">
    <property type="entry name" value="PROKAR_LIPOPROTEIN"/>
    <property type="match status" value="1"/>
</dbReference>
<feature type="transmembrane region" description="Helical" evidence="7">
    <location>
        <begin position="263"/>
        <end position="280"/>
    </location>
</feature>
<name>A0A329M0H1_9BACL</name>
<feature type="domain" description="ABC transmembrane type-1" evidence="8">
    <location>
        <begin position="72"/>
        <end position="280"/>
    </location>
</feature>
<protein>
    <submittedName>
        <fullName evidence="9">Carbohydrate ABC transporter permease</fullName>
    </submittedName>
</protein>
<comment type="subcellular location">
    <subcellularLocation>
        <location evidence="1 7">Cell membrane</location>
        <topology evidence="1 7">Multi-pass membrane protein</topology>
    </subcellularLocation>
</comment>